<dbReference type="Gene3D" id="4.10.60.10">
    <property type="entry name" value="Zinc finger, CCHC-type"/>
    <property type="match status" value="1"/>
</dbReference>
<reference evidence="3" key="1">
    <citation type="submission" date="2016-02" db="EMBL/GenBank/DDBJ databases">
        <title>WGS assembly of Manihot esculenta.</title>
        <authorList>
            <person name="Bredeson J.V."/>
            <person name="Prochnik S.E."/>
            <person name="Lyons J.B."/>
            <person name="Schmutz J."/>
            <person name="Grimwood J."/>
            <person name="Vrebalov J."/>
            <person name="Bart R.S."/>
            <person name="Amuge T."/>
            <person name="Ferguson M.E."/>
            <person name="Green R."/>
            <person name="Putnam N."/>
            <person name="Stites J."/>
            <person name="Rounsley S."/>
            <person name="Rokhsar D.S."/>
        </authorList>
    </citation>
    <scope>NUCLEOTIDE SEQUENCE [LARGE SCALE GENOMIC DNA]</scope>
    <source>
        <tissue evidence="3">Leaf</tissue>
    </source>
</reference>
<protein>
    <recommendedName>
        <fullName evidence="2">CCHC-type domain-containing protein</fullName>
    </recommendedName>
</protein>
<dbReference type="InterPro" id="IPR001878">
    <property type="entry name" value="Znf_CCHC"/>
</dbReference>
<dbReference type="STRING" id="3983.A0A2C9WIH5"/>
<dbReference type="GO" id="GO:0003676">
    <property type="term" value="F:nucleic acid binding"/>
    <property type="evidence" value="ECO:0007669"/>
    <property type="project" value="InterPro"/>
</dbReference>
<evidence type="ECO:0000256" key="1">
    <source>
        <dbReference type="PROSITE-ProRule" id="PRU00047"/>
    </source>
</evidence>
<dbReference type="PROSITE" id="PS50158">
    <property type="entry name" value="ZF_CCHC"/>
    <property type="match status" value="1"/>
</dbReference>
<name>A0A2C9WIH5_MANES</name>
<keyword evidence="1" id="KW-0863">Zinc-finger</keyword>
<dbReference type="Pfam" id="PF00098">
    <property type="entry name" value="zf-CCHC"/>
    <property type="match status" value="1"/>
</dbReference>
<dbReference type="AlphaFoldDB" id="A0A2C9WIH5"/>
<dbReference type="SMART" id="SM00343">
    <property type="entry name" value="ZnF_C2HC"/>
    <property type="match status" value="1"/>
</dbReference>
<dbReference type="EMBL" id="CM004388">
    <property type="protein sequence ID" value="OAY58858.1"/>
    <property type="molecule type" value="Genomic_DNA"/>
</dbReference>
<feature type="domain" description="CCHC-type" evidence="2">
    <location>
        <begin position="157"/>
        <end position="172"/>
    </location>
</feature>
<evidence type="ECO:0000259" key="2">
    <source>
        <dbReference type="PROSITE" id="PS50158"/>
    </source>
</evidence>
<keyword evidence="1" id="KW-0862">Zinc</keyword>
<evidence type="ECO:0000313" key="3">
    <source>
        <dbReference type="EMBL" id="OAY58858.1"/>
    </source>
</evidence>
<dbReference type="GO" id="GO:0008270">
    <property type="term" value="F:zinc ion binding"/>
    <property type="evidence" value="ECO:0007669"/>
    <property type="project" value="UniProtKB-KW"/>
</dbReference>
<gene>
    <name evidence="3" type="ORF">MANES_02G212200</name>
</gene>
<dbReference type="InterPro" id="IPR036875">
    <property type="entry name" value="Znf_CCHC_sf"/>
</dbReference>
<keyword evidence="1" id="KW-0479">Metal-binding</keyword>
<proteinExistence type="predicted"/>
<accession>A0A2C9WIH5</accession>
<organism evidence="3">
    <name type="scientific">Manihot esculenta</name>
    <name type="common">Cassava</name>
    <name type="synonym">Jatropha manihot</name>
    <dbReference type="NCBI Taxonomy" id="3983"/>
    <lineage>
        <taxon>Eukaryota</taxon>
        <taxon>Viridiplantae</taxon>
        <taxon>Streptophyta</taxon>
        <taxon>Embryophyta</taxon>
        <taxon>Tracheophyta</taxon>
        <taxon>Spermatophyta</taxon>
        <taxon>Magnoliopsida</taxon>
        <taxon>eudicotyledons</taxon>
        <taxon>Gunneridae</taxon>
        <taxon>Pentapetalae</taxon>
        <taxon>rosids</taxon>
        <taxon>fabids</taxon>
        <taxon>Malpighiales</taxon>
        <taxon>Euphorbiaceae</taxon>
        <taxon>Crotonoideae</taxon>
        <taxon>Manihoteae</taxon>
        <taxon>Manihot</taxon>
    </lineage>
</organism>
<dbReference type="SUPFAM" id="SSF57756">
    <property type="entry name" value="Retrovirus zinc finger-like domains"/>
    <property type="match status" value="1"/>
</dbReference>
<sequence>MKPGETIAEMSTRFTNLVNLLKALEKSFKEVELRAKITVIFDIKDFTRYTYNELIGSLIVYEIMFKKEIIEKEKGKKGIAFKSEKLTDGKKKSIALKIYISESSSISSDEEEMVMLVRKFKRAFRKGENKYKRFVKKYGPKDHSLSHLHKDPKEVICYECNKLGHIRPNCPKSKKKKKEEK</sequence>